<reference evidence="1 2" key="1">
    <citation type="journal article" date="2011" name="Genome Biol.">
        <title>Comparative genome sequence analysis underscores mycoparasitism as the ancestral life style of Trichoderma.</title>
        <authorList>
            <person name="Kubicek C.P."/>
            <person name="Herrera-Estrella A."/>
            <person name="Seidl-Seiboth V."/>
            <person name="Martinez D.A."/>
            <person name="Druzhinina I.S."/>
            <person name="Thon M."/>
            <person name="Zeilinger S."/>
            <person name="Casas-Flores S."/>
            <person name="Horwitz B.A."/>
            <person name="Mukherjee P.K."/>
            <person name="Mukherjee M."/>
            <person name="Kredics L."/>
            <person name="Alcaraz L.D."/>
            <person name="Aerts A."/>
            <person name="Antal Z."/>
            <person name="Atanasova L."/>
            <person name="Cervantes-Badillo M.G."/>
            <person name="Challacombe J."/>
            <person name="Chertkov O."/>
            <person name="McCluskey K."/>
            <person name="Coulpier F."/>
            <person name="Deshpande N."/>
            <person name="von Doehren H."/>
            <person name="Ebbole D.J."/>
            <person name="Esquivel-Naranjo E.U."/>
            <person name="Fekete E."/>
            <person name="Flipphi M."/>
            <person name="Glaser F."/>
            <person name="Gomez-Rodriguez E.Y."/>
            <person name="Gruber S."/>
            <person name="Han C."/>
            <person name="Henrissat B."/>
            <person name="Hermosa R."/>
            <person name="Hernandez-Onate M."/>
            <person name="Karaffa L."/>
            <person name="Kosti I."/>
            <person name="Le Crom S."/>
            <person name="Lindquist E."/>
            <person name="Lucas S."/>
            <person name="Luebeck M."/>
            <person name="Luebeck P.S."/>
            <person name="Margeot A."/>
            <person name="Metz B."/>
            <person name="Misra M."/>
            <person name="Nevalainen H."/>
            <person name="Omann M."/>
            <person name="Packer N."/>
            <person name="Perrone G."/>
            <person name="Uresti-Rivera E.E."/>
            <person name="Salamov A."/>
            <person name="Schmoll M."/>
            <person name="Seiboth B."/>
            <person name="Shapiro H."/>
            <person name="Sukno S."/>
            <person name="Tamayo-Ramos J.A."/>
            <person name="Tisch D."/>
            <person name="Wiest A."/>
            <person name="Wilkinson H.H."/>
            <person name="Zhang M."/>
            <person name="Coutinho P.M."/>
            <person name="Kenerley C.M."/>
            <person name="Monte E."/>
            <person name="Baker S.E."/>
            <person name="Grigoriev I.V."/>
        </authorList>
    </citation>
    <scope>NUCLEOTIDE SEQUENCE [LARGE SCALE GENOMIC DNA]</scope>
    <source>
        <strain evidence="2">ATCC 20476 / IMI 206040</strain>
    </source>
</reference>
<protein>
    <submittedName>
        <fullName evidence="1">Uncharacterized protein</fullName>
    </submittedName>
</protein>
<gene>
    <name evidence="1" type="ORF">TRIATDRAFT_308026</name>
</gene>
<dbReference type="EMBL" id="ABDG02000023">
    <property type="protein sequence ID" value="EHK46012.1"/>
    <property type="molecule type" value="Genomic_DNA"/>
</dbReference>
<dbReference type="OMA" id="NLWARIS"/>
<name>G9NTH0_HYPAI</name>
<dbReference type="Proteomes" id="UP000005426">
    <property type="component" value="Unassembled WGS sequence"/>
</dbReference>
<comment type="caution">
    <text evidence="1">The sequence shown here is derived from an EMBL/GenBank/DDBJ whole genome shotgun (WGS) entry which is preliminary data.</text>
</comment>
<dbReference type="GeneID" id="25782731"/>
<accession>G9NTH0</accession>
<dbReference type="HOGENOM" id="CLU_1378301_0_0_1"/>
<dbReference type="KEGG" id="tatv:25782731"/>
<evidence type="ECO:0000313" key="2">
    <source>
        <dbReference type="Proteomes" id="UP000005426"/>
    </source>
</evidence>
<sequence length="198" mass="22955">MVEETDPSSAYMPQIEKLQGRDDWRIWHQSMKINARILGFWNVIDGKQEKANDDTAAAAWKVKDLKATGFLMNALSMKIRIKLEHEGFGSDEMSSRQLLALVQTMVLGTSQEDIFNTIVDFNSINRQNFTSLDAYVTRLLHSWTKIRAEYPNVPDMWFISNALFGLKESNETWYEKWTTCLRCGDEIDKDKLVKFLMS</sequence>
<dbReference type="AlphaFoldDB" id="G9NTH0"/>
<keyword evidence="2" id="KW-1185">Reference proteome</keyword>
<organism evidence="1 2">
    <name type="scientific">Hypocrea atroviridis (strain ATCC 20476 / IMI 206040)</name>
    <name type="common">Trichoderma atroviride</name>
    <dbReference type="NCBI Taxonomy" id="452589"/>
    <lineage>
        <taxon>Eukaryota</taxon>
        <taxon>Fungi</taxon>
        <taxon>Dikarya</taxon>
        <taxon>Ascomycota</taxon>
        <taxon>Pezizomycotina</taxon>
        <taxon>Sordariomycetes</taxon>
        <taxon>Hypocreomycetidae</taxon>
        <taxon>Hypocreales</taxon>
        <taxon>Hypocreaceae</taxon>
        <taxon>Trichoderma</taxon>
    </lineage>
</organism>
<dbReference type="eggNOG" id="ENOG502RA1Q">
    <property type="taxonomic scope" value="Eukaryota"/>
</dbReference>
<proteinExistence type="predicted"/>
<dbReference type="OrthoDB" id="4948162at2759"/>
<evidence type="ECO:0000313" key="1">
    <source>
        <dbReference type="EMBL" id="EHK46012.1"/>
    </source>
</evidence>